<sequence>MKGKHNKWLLRKVSGSRGKDAQKPDFADTRHEKSTDGETLPFRKSMRKSGWTHLDTSLVKRWLHGQVGRNFDVVYSDFLKRIQPKYLESYKECIFYYVTKAHELLYDEQGLVIEPFSNLFYIDKDSNLLQKHSELALKEARPIYLTSRTYSTFLYDRAAKKWESRSTTDQIIIHDEKKILTKHDFSTIDAVLKKIEQLKERSQEAINNFALQYQNTAILFSRKDLLSIHFEVDKGLECYWFLYEIAKDASKDWKVVFEGNEVLEIQRVKK</sequence>
<dbReference type="AlphaFoldDB" id="A0A6S6T1A8"/>
<reference evidence="2" key="1">
    <citation type="submission" date="2020-01" db="EMBL/GenBank/DDBJ databases">
        <authorList>
            <person name="Meier V. D."/>
            <person name="Meier V D."/>
        </authorList>
    </citation>
    <scope>NUCLEOTIDE SEQUENCE</scope>
    <source>
        <strain evidence="2">HLG_WM_MAG_10</strain>
    </source>
</reference>
<evidence type="ECO:0000256" key="1">
    <source>
        <dbReference type="SAM" id="MobiDB-lite"/>
    </source>
</evidence>
<feature type="compositionally biased region" description="Basic residues" evidence="1">
    <location>
        <begin position="1"/>
        <end position="10"/>
    </location>
</feature>
<dbReference type="EMBL" id="CACVAQ010000167">
    <property type="protein sequence ID" value="CAA6810545.1"/>
    <property type="molecule type" value="Genomic_DNA"/>
</dbReference>
<proteinExistence type="predicted"/>
<organism evidence="2">
    <name type="scientific">uncultured Aureispira sp</name>
    <dbReference type="NCBI Taxonomy" id="1331704"/>
    <lineage>
        <taxon>Bacteria</taxon>
        <taxon>Pseudomonadati</taxon>
        <taxon>Bacteroidota</taxon>
        <taxon>Saprospiria</taxon>
        <taxon>Saprospirales</taxon>
        <taxon>Saprospiraceae</taxon>
        <taxon>Aureispira</taxon>
        <taxon>environmental samples</taxon>
    </lineage>
</organism>
<name>A0A6S6T1A8_9BACT</name>
<gene>
    <name evidence="2" type="ORF">HELGO_WM37311</name>
</gene>
<evidence type="ECO:0000313" key="2">
    <source>
        <dbReference type="EMBL" id="CAA6810545.1"/>
    </source>
</evidence>
<feature type="region of interest" description="Disordered" evidence="1">
    <location>
        <begin position="1"/>
        <end position="38"/>
    </location>
</feature>
<accession>A0A6S6T1A8</accession>
<protein>
    <submittedName>
        <fullName evidence="2">Uncharacterized protein</fullName>
    </submittedName>
</protein>
<feature type="compositionally biased region" description="Basic and acidic residues" evidence="1">
    <location>
        <begin position="17"/>
        <end position="36"/>
    </location>
</feature>